<dbReference type="RefSeq" id="WP_084120552.1">
    <property type="nucleotide sequence ID" value="NZ_LT838813.1"/>
</dbReference>
<name>A0A1W2H4H2_9BACT</name>
<dbReference type="EMBL" id="LT838813">
    <property type="protein sequence ID" value="SMD43674.1"/>
    <property type="molecule type" value="Genomic_DNA"/>
</dbReference>
<sequence length="62" mass="7173">MSLELKLKGNWNELKGKLKEKYGELTDDDLTYAEGQEDQLLGKLQKKTGAAKEELRKMLFEK</sequence>
<dbReference type="PANTHER" id="PTHR34977">
    <property type="entry name" value="UPF0337 PROTEIN YJBJ"/>
    <property type="match status" value="1"/>
</dbReference>
<evidence type="ECO:0000313" key="3">
    <source>
        <dbReference type="EMBL" id="SMD43674.1"/>
    </source>
</evidence>
<dbReference type="InterPro" id="IPR026042">
    <property type="entry name" value="YjbJ"/>
</dbReference>
<accession>A0A1W2H4H2</accession>
<evidence type="ECO:0000256" key="1">
    <source>
        <dbReference type="ARBA" id="ARBA00009129"/>
    </source>
</evidence>
<dbReference type="InterPro" id="IPR008462">
    <property type="entry name" value="CsbD"/>
</dbReference>
<feature type="domain" description="CsbD-like" evidence="2">
    <location>
        <begin position="6"/>
        <end position="56"/>
    </location>
</feature>
<dbReference type="PANTHER" id="PTHR34977:SF1">
    <property type="entry name" value="UPF0337 PROTEIN YJBJ"/>
    <property type="match status" value="1"/>
</dbReference>
<dbReference type="Pfam" id="PF05532">
    <property type="entry name" value="CsbD"/>
    <property type="match status" value="1"/>
</dbReference>
<evidence type="ECO:0000313" key="4">
    <source>
        <dbReference type="Proteomes" id="UP000192333"/>
    </source>
</evidence>
<dbReference type="InterPro" id="IPR050423">
    <property type="entry name" value="UPF0337_stress_rsp"/>
</dbReference>
<organism evidence="3 4">
    <name type="scientific">Aquiflexum balticum DSM 16537</name>
    <dbReference type="NCBI Taxonomy" id="758820"/>
    <lineage>
        <taxon>Bacteria</taxon>
        <taxon>Pseudomonadati</taxon>
        <taxon>Bacteroidota</taxon>
        <taxon>Cytophagia</taxon>
        <taxon>Cytophagales</taxon>
        <taxon>Cyclobacteriaceae</taxon>
        <taxon>Aquiflexum</taxon>
    </lineage>
</organism>
<evidence type="ECO:0000259" key="2">
    <source>
        <dbReference type="Pfam" id="PF05532"/>
    </source>
</evidence>
<gene>
    <name evidence="3" type="ORF">SAMN00777080_2281</name>
</gene>
<dbReference type="SUPFAM" id="SSF69047">
    <property type="entry name" value="Hypothetical protein YjbJ"/>
    <property type="match status" value="1"/>
</dbReference>
<dbReference type="OrthoDB" id="9796058at2"/>
<reference evidence="4" key="1">
    <citation type="submission" date="2017-04" db="EMBL/GenBank/DDBJ databases">
        <authorList>
            <person name="Varghese N."/>
            <person name="Submissions S."/>
        </authorList>
    </citation>
    <scope>NUCLEOTIDE SEQUENCE [LARGE SCALE GENOMIC DNA]</scope>
    <source>
        <strain evidence="4">DSM 16537</strain>
    </source>
</reference>
<proteinExistence type="inferred from homology"/>
<dbReference type="InterPro" id="IPR036629">
    <property type="entry name" value="YjbJ_sf"/>
</dbReference>
<dbReference type="PIRSF" id="PIRSF039008">
    <property type="entry name" value="YjbJ"/>
    <property type="match status" value="1"/>
</dbReference>
<keyword evidence="4" id="KW-1185">Reference proteome</keyword>
<dbReference type="AlphaFoldDB" id="A0A1W2H4H2"/>
<protein>
    <submittedName>
        <fullName evidence="3">Uncharacterized conserved protein YjbJ, UPF0337 family</fullName>
    </submittedName>
</protein>
<comment type="similarity">
    <text evidence="1">Belongs to the UPF0337 (CsbD) family.</text>
</comment>
<dbReference type="Gene3D" id="1.10.1470.10">
    <property type="entry name" value="YjbJ"/>
    <property type="match status" value="1"/>
</dbReference>
<dbReference type="Proteomes" id="UP000192333">
    <property type="component" value="Chromosome I"/>
</dbReference>
<dbReference type="STRING" id="758820.SAMN00777080_2281"/>